<evidence type="ECO:0000313" key="3">
    <source>
        <dbReference type="Proteomes" id="UP000198460"/>
    </source>
</evidence>
<dbReference type="Pfam" id="PF09980">
    <property type="entry name" value="DUF2214"/>
    <property type="match status" value="1"/>
</dbReference>
<reference evidence="2 3" key="1">
    <citation type="submission" date="2017-04" db="EMBL/GenBank/DDBJ databases">
        <authorList>
            <person name="Afonso C.L."/>
            <person name="Miller P.J."/>
            <person name="Scott M.A."/>
            <person name="Spackman E."/>
            <person name="Goraichik I."/>
            <person name="Dimitrov K.M."/>
            <person name="Suarez D.L."/>
            <person name="Swayne D.E."/>
        </authorList>
    </citation>
    <scope>NUCLEOTIDE SEQUENCE [LARGE SCALE GENOMIC DNA]</scope>
    <source>
        <strain evidence="2">LMG 28154</strain>
    </source>
</reference>
<proteinExistence type="predicted"/>
<name>A0A238HD50_9BURK</name>
<dbReference type="OrthoDB" id="826511at2"/>
<accession>A0A238HD50</accession>
<keyword evidence="1" id="KW-0472">Membrane</keyword>
<feature type="transmembrane region" description="Helical" evidence="1">
    <location>
        <begin position="129"/>
        <end position="148"/>
    </location>
</feature>
<keyword evidence="1" id="KW-1133">Transmembrane helix</keyword>
<evidence type="ECO:0000256" key="1">
    <source>
        <dbReference type="SAM" id="Phobius"/>
    </source>
</evidence>
<feature type="transmembrane region" description="Helical" evidence="1">
    <location>
        <begin position="88"/>
        <end position="108"/>
    </location>
</feature>
<gene>
    <name evidence="2" type="ORF">BSIN_1215</name>
</gene>
<dbReference type="InterPro" id="IPR018706">
    <property type="entry name" value="DUF2214_membrane"/>
</dbReference>
<feature type="transmembrane region" description="Helical" evidence="1">
    <location>
        <begin position="46"/>
        <end position="68"/>
    </location>
</feature>
<dbReference type="Proteomes" id="UP000198460">
    <property type="component" value="Unassembled WGS sequence"/>
</dbReference>
<keyword evidence="1 2" id="KW-0812">Transmembrane</keyword>
<dbReference type="RefSeq" id="WP_082712031.1">
    <property type="nucleotide sequence ID" value="NZ_FXAN01000126.1"/>
</dbReference>
<dbReference type="EMBL" id="FXAN01000126">
    <property type="protein sequence ID" value="SMG03118.1"/>
    <property type="molecule type" value="Genomic_DNA"/>
</dbReference>
<organism evidence="2 3">
    <name type="scientific">Burkholderia singularis</name>
    <dbReference type="NCBI Taxonomy" id="1503053"/>
    <lineage>
        <taxon>Bacteria</taxon>
        <taxon>Pseudomonadati</taxon>
        <taxon>Pseudomonadota</taxon>
        <taxon>Betaproteobacteria</taxon>
        <taxon>Burkholderiales</taxon>
        <taxon>Burkholderiaceae</taxon>
        <taxon>Burkholderia</taxon>
        <taxon>pseudomallei group</taxon>
    </lineage>
</organism>
<evidence type="ECO:0000313" key="2">
    <source>
        <dbReference type="EMBL" id="SMG03118.1"/>
    </source>
</evidence>
<sequence>MLTVRWLLAAVHLIAFGFALTSIAARNRALRRVAASAQRADLPGVFSADAIWGICALVLIATGAVRAFGGFEKGGDFYLHAPLFHLKMGALALILVLELIPMVGLIRWRLTLRRGLMPDLGRARAYAQIGHVQAVLMIVMVFAAAGMARGVGF</sequence>
<protein>
    <submittedName>
        <fullName evidence="2">Probable transmembrane protein</fullName>
    </submittedName>
</protein>
<dbReference type="AlphaFoldDB" id="A0A238HD50"/>
<feature type="transmembrane region" description="Helical" evidence="1">
    <location>
        <begin position="6"/>
        <end position="25"/>
    </location>
</feature>